<dbReference type="InterPro" id="IPR001680">
    <property type="entry name" value="WD40_rpt"/>
</dbReference>
<comment type="similarity">
    <text evidence="1">Belongs to the WD repeat MET30/SCONB/SCON-2 family.</text>
</comment>
<dbReference type="InterPro" id="IPR001810">
    <property type="entry name" value="F-box_dom"/>
</dbReference>
<reference evidence="4" key="1">
    <citation type="journal article" date="2020" name="Stud. Mycol.">
        <title>101 Dothideomycetes genomes: a test case for predicting lifestyles and emergence of pathogens.</title>
        <authorList>
            <person name="Haridas S."/>
            <person name="Albert R."/>
            <person name="Binder M."/>
            <person name="Bloem J."/>
            <person name="Labutti K."/>
            <person name="Salamov A."/>
            <person name="Andreopoulos B."/>
            <person name="Baker S."/>
            <person name="Barry K."/>
            <person name="Bills G."/>
            <person name="Bluhm B."/>
            <person name="Cannon C."/>
            <person name="Castanera R."/>
            <person name="Culley D."/>
            <person name="Daum C."/>
            <person name="Ezra D."/>
            <person name="Gonzalez J."/>
            <person name="Henrissat B."/>
            <person name="Kuo A."/>
            <person name="Liang C."/>
            <person name="Lipzen A."/>
            <person name="Lutzoni F."/>
            <person name="Magnuson J."/>
            <person name="Mondo S."/>
            <person name="Nolan M."/>
            <person name="Ohm R."/>
            <person name="Pangilinan J."/>
            <person name="Park H.-J."/>
            <person name="Ramirez L."/>
            <person name="Alfaro M."/>
            <person name="Sun H."/>
            <person name="Tritt A."/>
            <person name="Yoshinaga Y."/>
            <person name="Zwiers L.-H."/>
            <person name="Turgeon B."/>
            <person name="Goodwin S."/>
            <person name="Spatafora J."/>
            <person name="Crous P."/>
            <person name="Grigoriev I."/>
        </authorList>
    </citation>
    <scope>NUCLEOTIDE SEQUENCE</scope>
    <source>
        <strain evidence="4">CBS 133067</strain>
    </source>
</reference>
<dbReference type="Proteomes" id="UP000799772">
    <property type="component" value="Unassembled WGS sequence"/>
</dbReference>
<gene>
    <name evidence="4" type="ORF">NA57DRAFT_50912</name>
</gene>
<dbReference type="CDD" id="cd09917">
    <property type="entry name" value="F-box_SF"/>
    <property type="match status" value="1"/>
</dbReference>
<dbReference type="Gene3D" id="2.130.10.10">
    <property type="entry name" value="YVTN repeat-like/Quinoprotein amine dehydrogenase"/>
    <property type="match status" value="1"/>
</dbReference>
<dbReference type="InterPro" id="IPR036322">
    <property type="entry name" value="WD40_repeat_dom_sf"/>
</dbReference>
<sequence length="640" mass="71554">MLADLPFELLSQIALHLPTAQSFYYLSLTCRRLCQFVAEDGWRTFAQHRFPSIPTAPHWKEASHALSTLSRNWDRRALAARYIHPDGLILRLPEGQRAQKWQKPQGQSMGFQPVIDAYEEWASDRWASRREVLTFSAGAELLFRIKDRGLEAAPGFTPHNADHRHPDSERYPARVHWVVYKPPEARQGLDDVTCLRLLRSLDSVRLNTAAESYEKLIFGTAKGDLKLVSISLLEDAGNGSDVTNATFATNQRPVRSMDLIPDGSRLATCLSDSTLALYPVPTENENQRITPSSEVDVLGGRTAGPPKRLWSTRWLSSDRLAVGLGPCDKPLHVYQVTESGLDAEPIRKFGIDGTEWGCDDRIDLRPEAAKRISSVYPIVTLPATSEAGHAAGNVFLTGCYDGIIRLHDLRSPHAHVSSYWDPIDDSAIYSLQAFGRERLAAGSAQSCAVKFFDLRVSGGRAYHYLDIRQAKSKSSSTLPRNDSFNRHGPDRRGWNLFLAPRPGNVENSRGSRRHPYNAGRREAQRAAESPIYSLCSPAPYSPSLFAGIENNIVQIDFTSTTDKHPDPLLSSELSEHRKSGHVDQPTWDSGGRVVNLAMYEHTLTGGIDLKVQVSPSEAANRRGMLEGYDDRWRESPKWRR</sequence>
<dbReference type="InterPro" id="IPR036047">
    <property type="entry name" value="F-box-like_dom_sf"/>
</dbReference>
<feature type="domain" description="F-box" evidence="3">
    <location>
        <begin position="1"/>
        <end position="45"/>
    </location>
</feature>
<proteinExistence type="inferred from homology"/>
<dbReference type="Pfam" id="PF12937">
    <property type="entry name" value="F-box-like"/>
    <property type="match status" value="1"/>
</dbReference>
<name>A0A9P4ME31_9PEZI</name>
<evidence type="ECO:0000259" key="3">
    <source>
        <dbReference type="PROSITE" id="PS50181"/>
    </source>
</evidence>
<accession>A0A9P4ME31</accession>
<protein>
    <recommendedName>
        <fullName evidence="3">F-box domain-containing protein</fullName>
    </recommendedName>
</protein>
<dbReference type="SUPFAM" id="SSF81383">
    <property type="entry name" value="F-box domain"/>
    <property type="match status" value="1"/>
</dbReference>
<evidence type="ECO:0000313" key="5">
    <source>
        <dbReference type="Proteomes" id="UP000799772"/>
    </source>
</evidence>
<dbReference type="SUPFAM" id="SSF50978">
    <property type="entry name" value="WD40 repeat-like"/>
    <property type="match status" value="1"/>
</dbReference>
<evidence type="ECO:0000256" key="2">
    <source>
        <dbReference type="SAM" id="MobiDB-lite"/>
    </source>
</evidence>
<dbReference type="PROSITE" id="PS50181">
    <property type="entry name" value="FBOX"/>
    <property type="match status" value="1"/>
</dbReference>
<feature type="compositionally biased region" description="Polar residues" evidence="2">
    <location>
        <begin position="473"/>
        <end position="482"/>
    </location>
</feature>
<evidence type="ECO:0000256" key="1">
    <source>
        <dbReference type="ARBA" id="ARBA00007968"/>
    </source>
</evidence>
<evidence type="ECO:0000313" key="4">
    <source>
        <dbReference type="EMBL" id="KAF2104067.1"/>
    </source>
</evidence>
<dbReference type="SMART" id="SM00320">
    <property type="entry name" value="WD40"/>
    <property type="match status" value="2"/>
</dbReference>
<dbReference type="AlphaFoldDB" id="A0A9P4ME31"/>
<feature type="region of interest" description="Disordered" evidence="2">
    <location>
        <begin position="473"/>
        <end position="523"/>
    </location>
</feature>
<keyword evidence="5" id="KW-1185">Reference proteome</keyword>
<feature type="compositionally biased region" description="Basic and acidic residues" evidence="2">
    <location>
        <begin position="483"/>
        <end position="493"/>
    </location>
</feature>
<dbReference type="OrthoDB" id="1259151at2759"/>
<dbReference type="EMBL" id="ML978121">
    <property type="protein sequence ID" value="KAF2104067.1"/>
    <property type="molecule type" value="Genomic_DNA"/>
</dbReference>
<comment type="caution">
    <text evidence="4">The sequence shown here is derived from an EMBL/GenBank/DDBJ whole genome shotgun (WGS) entry which is preliminary data.</text>
</comment>
<dbReference type="InterPro" id="IPR015943">
    <property type="entry name" value="WD40/YVTN_repeat-like_dom_sf"/>
</dbReference>
<organism evidence="4 5">
    <name type="scientific">Rhizodiscina lignyota</name>
    <dbReference type="NCBI Taxonomy" id="1504668"/>
    <lineage>
        <taxon>Eukaryota</taxon>
        <taxon>Fungi</taxon>
        <taxon>Dikarya</taxon>
        <taxon>Ascomycota</taxon>
        <taxon>Pezizomycotina</taxon>
        <taxon>Dothideomycetes</taxon>
        <taxon>Pleosporomycetidae</taxon>
        <taxon>Aulographales</taxon>
        <taxon>Rhizodiscinaceae</taxon>
        <taxon>Rhizodiscina</taxon>
    </lineage>
</organism>